<dbReference type="Pfam" id="PF03706">
    <property type="entry name" value="LPG_synthase_TM"/>
    <property type="match status" value="1"/>
</dbReference>
<dbReference type="AlphaFoldDB" id="A0A9X3NC66"/>
<organism evidence="7 8">
    <name type="scientific">Solirubrobacter phytolaccae</name>
    <dbReference type="NCBI Taxonomy" id="1404360"/>
    <lineage>
        <taxon>Bacteria</taxon>
        <taxon>Bacillati</taxon>
        <taxon>Actinomycetota</taxon>
        <taxon>Thermoleophilia</taxon>
        <taxon>Solirubrobacterales</taxon>
        <taxon>Solirubrobacteraceae</taxon>
        <taxon>Solirubrobacter</taxon>
    </lineage>
</organism>
<dbReference type="PANTHER" id="PTHR39087">
    <property type="entry name" value="UPF0104 MEMBRANE PROTEIN MJ1595"/>
    <property type="match status" value="1"/>
</dbReference>
<feature type="transmembrane region" description="Helical" evidence="6">
    <location>
        <begin position="285"/>
        <end position="302"/>
    </location>
</feature>
<evidence type="ECO:0000256" key="3">
    <source>
        <dbReference type="ARBA" id="ARBA00022692"/>
    </source>
</evidence>
<feature type="transmembrane region" description="Helical" evidence="6">
    <location>
        <begin position="36"/>
        <end position="55"/>
    </location>
</feature>
<name>A0A9X3NC66_9ACTN</name>
<keyword evidence="8" id="KW-1185">Reference proteome</keyword>
<dbReference type="EMBL" id="JAPDDP010000035">
    <property type="protein sequence ID" value="MDA0182394.1"/>
    <property type="molecule type" value="Genomic_DNA"/>
</dbReference>
<keyword evidence="2" id="KW-1003">Cell membrane</keyword>
<gene>
    <name evidence="7" type="ORF">OJ997_18950</name>
</gene>
<sequence>MTHVSRWLGVVVSAIAVGAVVYWMTHQPAPELPSTASGFAWLGLALALSLAALGLRGWRWHRIMAVAQIDHTRTDALALTAVASMGNNVLPARGGEVLRIALLGQRSTSRRRDILGTVVAERLVDAVVLAAVFAVLSLGLADSPAGAGTAALVGAAIVAGFGALAVYVYLRRAGRFDRFAEIVRPLGRSLRLFAHRSGVPIVGWSLAIWAAEAAILLAIARSVGLTIMPQDAALIVAFAALATGIPAAPAAAGTYDGAMVLGLKAAGIAGSAASGILILSRVIVFGPPTLIGLVVLVVRYGGLRAGYKTSRSLPVSTS</sequence>
<dbReference type="InterPro" id="IPR022791">
    <property type="entry name" value="L-PG_synthase/AglD"/>
</dbReference>
<feature type="transmembrane region" description="Helical" evidence="6">
    <location>
        <begin position="259"/>
        <end position="279"/>
    </location>
</feature>
<comment type="subcellular location">
    <subcellularLocation>
        <location evidence="1">Cell membrane</location>
        <topology evidence="1">Multi-pass membrane protein</topology>
    </subcellularLocation>
</comment>
<evidence type="ECO:0000256" key="1">
    <source>
        <dbReference type="ARBA" id="ARBA00004651"/>
    </source>
</evidence>
<feature type="transmembrane region" description="Helical" evidence="6">
    <location>
        <begin position="147"/>
        <end position="170"/>
    </location>
</feature>
<comment type="caution">
    <text evidence="7">The sequence shown here is derived from an EMBL/GenBank/DDBJ whole genome shotgun (WGS) entry which is preliminary data.</text>
</comment>
<reference evidence="7" key="1">
    <citation type="submission" date="2022-10" db="EMBL/GenBank/DDBJ databases">
        <title>The WGS of Solirubrobacter phytolaccae KCTC 29190.</title>
        <authorList>
            <person name="Jiang Z."/>
        </authorList>
    </citation>
    <scope>NUCLEOTIDE SEQUENCE</scope>
    <source>
        <strain evidence="7">KCTC 29190</strain>
    </source>
</reference>
<protein>
    <submittedName>
        <fullName evidence="7">Flippase-like domain-containing protein</fullName>
    </submittedName>
</protein>
<evidence type="ECO:0000313" key="7">
    <source>
        <dbReference type="EMBL" id="MDA0182394.1"/>
    </source>
</evidence>
<feature type="transmembrane region" description="Helical" evidence="6">
    <location>
        <begin position="7"/>
        <end position="24"/>
    </location>
</feature>
<keyword evidence="4 6" id="KW-1133">Transmembrane helix</keyword>
<evidence type="ECO:0000256" key="2">
    <source>
        <dbReference type="ARBA" id="ARBA00022475"/>
    </source>
</evidence>
<evidence type="ECO:0000256" key="4">
    <source>
        <dbReference type="ARBA" id="ARBA00022989"/>
    </source>
</evidence>
<dbReference type="GO" id="GO:0005886">
    <property type="term" value="C:plasma membrane"/>
    <property type="evidence" value="ECO:0007669"/>
    <property type="project" value="UniProtKB-SubCell"/>
</dbReference>
<evidence type="ECO:0000313" key="8">
    <source>
        <dbReference type="Proteomes" id="UP001147653"/>
    </source>
</evidence>
<keyword evidence="3 6" id="KW-0812">Transmembrane</keyword>
<proteinExistence type="predicted"/>
<dbReference type="Proteomes" id="UP001147653">
    <property type="component" value="Unassembled WGS sequence"/>
</dbReference>
<evidence type="ECO:0000256" key="5">
    <source>
        <dbReference type="ARBA" id="ARBA00023136"/>
    </source>
</evidence>
<feature type="transmembrane region" description="Helical" evidence="6">
    <location>
        <begin position="232"/>
        <end position="252"/>
    </location>
</feature>
<accession>A0A9X3NC66</accession>
<feature type="transmembrane region" description="Helical" evidence="6">
    <location>
        <begin position="198"/>
        <end position="220"/>
    </location>
</feature>
<dbReference type="RefSeq" id="WP_270026759.1">
    <property type="nucleotide sequence ID" value="NZ_JAPDDP010000035.1"/>
</dbReference>
<feature type="transmembrane region" description="Helical" evidence="6">
    <location>
        <begin position="119"/>
        <end position="141"/>
    </location>
</feature>
<evidence type="ECO:0000256" key="6">
    <source>
        <dbReference type="SAM" id="Phobius"/>
    </source>
</evidence>
<dbReference type="PANTHER" id="PTHR39087:SF2">
    <property type="entry name" value="UPF0104 MEMBRANE PROTEIN MJ1595"/>
    <property type="match status" value="1"/>
</dbReference>
<keyword evidence="5 6" id="KW-0472">Membrane</keyword>